<keyword evidence="2" id="KW-1185">Reference proteome</keyword>
<evidence type="ECO:0000313" key="1">
    <source>
        <dbReference type="EMBL" id="TYO63174.1"/>
    </source>
</evidence>
<dbReference type="AlphaFoldDB" id="A0A5S4YHU1"/>
<sequence length="101" mass="10332">MLSCTSLAQTAVRQYLLPMRIDAAGLGFGAGQEEILPVTGGVDFELCVAKSGPIKTESGFPSGLVAGQQPLGDHLVDGAIDGIVRIIGAKFLGCLATCGNR</sequence>
<organism evidence="1 2">
    <name type="scientific">Bradyrhizobium hipponense</name>
    <dbReference type="NCBI Taxonomy" id="2605638"/>
    <lineage>
        <taxon>Bacteria</taxon>
        <taxon>Pseudomonadati</taxon>
        <taxon>Pseudomonadota</taxon>
        <taxon>Alphaproteobacteria</taxon>
        <taxon>Hyphomicrobiales</taxon>
        <taxon>Nitrobacteraceae</taxon>
        <taxon>Bradyrhizobium</taxon>
    </lineage>
</organism>
<dbReference type="EMBL" id="VSTH01000105">
    <property type="protein sequence ID" value="TYO63174.1"/>
    <property type="molecule type" value="Genomic_DNA"/>
</dbReference>
<accession>A0A5S4YHU1</accession>
<protein>
    <submittedName>
        <fullName evidence="1">Uncharacterized protein</fullName>
    </submittedName>
</protein>
<comment type="caution">
    <text evidence="1">The sequence shown here is derived from an EMBL/GenBank/DDBJ whole genome shotgun (WGS) entry which is preliminary data.</text>
</comment>
<gene>
    <name evidence="1" type="ORF">FXV83_28945</name>
</gene>
<reference evidence="1 2" key="1">
    <citation type="submission" date="2019-08" db="EMBL/GenBank/DDBJ databases">
        <title>Bradyrhizobium hipponensis sp. nov., a rhizobium isolated from a Lupinus angustifolius root nodule in Tunisia.</title>
        <authorList>
            <person name="Off K."/>
            <person name="Rejili M."/>
            <person name="Mars M."/>
            <person name="Brachmann A."/>
            <person name="Marin M."/>
        </authorList>
    </citation>
    <scope>NUCLEOTIDE SEQUENCE [LARGE SCALE GENOMIC DNA]</scope>
    <source>
        <strain evidence="2">aSej3</strain>
    </source>
</reference>
<proteinExistence type="predicted"/>
<dbReference type="Proteomes" id="UP000324797">
    <property type="component" value="Unassembled WGS sequence"/>
</dbReference>
<evidence type="ECO:0000313" key="2">
    <source>
        <dbReference type="Proteomes" id="UP000324797"/>
    </source>
</evidence>
<name>A0A5S4YHU1_9BRAD</name>